<accession>A0ABN1ZYY4</accession>
<organism evidence="2 3">
    <name type="scientific">Dactylosporangium maewongense</name>
    <dbReference type="NCBI Taxonomy" id="634393"/>
    <lineage>
        <taxon>Bacteria</taxon>
        <taxon>Bacillati</taxon>
        <taxon>Actinomycetota</taxon>
        <taxon>Actinomycetes</taxon>
        <taxon>Micromonosporales</taxon>
        <taxon>Micromonosporaceae</taxon>
        <taxon>Dactylosporangium</taxon>
    </lineage>
</organism>
<keyword evidence="1" id="KW-1133">Transmembrane helix</keyword>
<evidence type="ECO:0000256" key="1">
    <source>
        <dbReference type="SAM" id="Phobius"/>
    </source>
</evidence>
<name>A0ABN1ZYY4_9ACTN</name>
<protein>
    <recommendedName>
        <fullName evidence="4">Lipoprotein</fullName>
    </recommendedName>
</protein>
<keyword evidence="1" id="KW-0812">Transmembrane</keyword>
<comment type="caution">
    <text evidence="2">The sequence shown here is derived from an EMBL/GenBank/DDBJ whole genome shotgun (WGS) entry which is preliminary data.</text>
</comment>
<gene>
    <name evidence="2" type="ORF">GCM10009827_022470</name>
</gene>
<keyword evidence="1" id="KW-0472">Membrane</keyword>
<evidence type="ECO:0000313" key="2">
    <source>
        <dbReference type="EMBL" id="GAA1507798.1"/>
    </source>
</evidence>
<reference evidence="2 3" key="1">
    <citation type="journal article" date="2019" name="Int. J. Syst. Evol. Microbiol.">
        <title>The Global Catalogue of Microorganisms (GCM) 10K type strain sequencing project: providing services to taxonomists for standard genome sequencing and annotation.</title>
        <authorList>
            <consortium name="The Broad Institute Genomics Platform"/>
            <consortium name="The Broad Institute Genome Sequencing Center for Infectious Disease"/>
            <person name="Wu L."/>
            <person name="Ma J."/>
        </authorList>
    </citation>
    <scope>NUCLEOTIDE SEQUENCE [LARGE SCALE GENOMIC DNA]</scope>
    <source>
        <strain evidence="2 3">JCM 15933</strain>
    </source>
</reference>
<feature type="transmembrane region" description="Helical" evidence="1">
    <location>
        <begin position="20"/>
        <end position="39"/>
    </location>
</feature>
<dbReference type="EMBL" id="BAAAQD010000003">
    <property type="protein sequence ID" value="GAA1507798.1"/>
    <property type="molecule type" value="Genomic_DNA"/>
</dbReference>
<proteinExistence type="predicted"/>
<evidence type="ECO:0008006" key="4">
    <source>
        <dbReference type="Google" id="ProtNLM"/>
    </source>
</evidence>
<dbReference type="Proteomes" id="UP001501470">
    <property type="component" value="Unassembled WGS sequence"/>
</dbReference>
<sequence length="259" mass="26341">MKDPVTGPTLGGMHRAGTRILTVVLATALGAGALGCGLINQVKQTVDNVSAITDLADRMGKSGSLTFTAEYKTDDGTPTTVVQQPPKAAYIGKDGRFILTEDALLVCTGKSGQKVVCQKSAVQTGQLSSADQAAYLSAVAGGGFINTEMALGLMTAAALVPGVKIAENTATIAGQKSDCLDVTGIPQDANAGPNDVTAKEFHVCVAESGLLTRFKGVGTDDKAIGVELSKYSDKVDAQAFVAPKGAQIVESTAPPVAGK</sequence>
<keyword evidence="3" id="KW-1185">Reference proteome</keyword>
<evidence type="ECO:0000313" key="3">
    <source>
        <dbReference type="Proteomes" id="UP001501470"/>
    </source>
</evidence>